<dbReference type="PROSITE" id="PS50977">
    <property type="entry name" value="HTH_TETR_2"/>
    <property type="match status" value="1"/>
</dbReference>
<protein>
    <submittedName>
        <fullName evidence="4">TetR/AcrR family transcriptional regulator</fullName>
    </submittedName>
</protein>
<dbReference type="InterPro" id="IPR001647">
    <property type="entry name" value="HTH_TetR"/>
</dbReference>
<dbReference type="EMBL" id="CP063849">
    <property type="protein sequence ID" value="QOY89402.1"/>
    <property type="molecule type" value="Genomic_DNA"/>
</dbReference>
<evidence type="ECO:0000256" key="1">
    <source>
        <dbReference type="ARBA" id="ARBA00023125"/>
    </source>
</evidence>
<feature type="domain" description="HTH tetR-type" evidence="3">
    <location>
        <begin position="7"/>
        <end position="66"/>
    </location>
</feature>
<reference evidence="4 5" key="1">
    <citation type="submission" date="2020-10" db="EMBL/GenBank/DDBJ databases">
        <title>Complete genome sequence of Paludibaculum fermentans P105T, a facultatively anaerobic acidobacterium capable of dissimilatory Fe(III) reduction.</title>
        <authorList>
            <person name="Dedysh S.N."/>
            <person name="Beletsky A.V."/>
            <person name="Kulichevskaya I.S."/>
            <person name="Mardanov A.V."/>
            <person name="Ravin N.V."/>
        </authorList>
    </citation>
    <scope>NUCLEOTIDE SEQUENCE [LARGE SCALE GENOMIC DNA]</scope>
    <source>
        <strain evidence="4 5">P105</strain>
    </source>
</reference>
<dbReference type="SUPFAM" id="SSF46689">
    <property type="entry name" value="Homeodomain-like"/>
    <property type="match status" value="1"/>
</dbReference>
<accession>A0A7S7NT84</accession>
<dbReference type="PANTHER" id="PTHR30055:SF222">
    <property type="entry name" value="REGULATORY PROTEIN"/>
    <property type="match status" value="1"/>
</dbReference>
<dbReference type="PANTHER" id="PTHR30055">
    <property type="entry name" value="HTH-TYPE TRANSCRIPTIONAL REGULATOR RUTR"/>
    <property type="match status" value="1"/>
</dbReference>
<dbReference type="KEGG" id="pfer:IRI77_05450"/>
<proteinExistence type="predicted"/>
<dbReference type="InterPro" id="IPR050109">
    <property type="entry name" value="HTH-type_TetR-like_transc_reg"/>
</dbReference>
<feature type="DNA-binding region" description="H-T-H motif" evidence="2">
    <location>
        <begin position="29"/>
        <end position="48"/>
    </location>
</feature>
<dbReference type="InterPro" id="IPR009057">
    <property type="entry name" value="Homeodomain-like_sf"/>
</dbReference>
<dbReference type="PRINTS" id="PR00455">
    <property type="entry name" value="HTHTETR"/>
</dbReference>
<sequence length="190" mass="21257">MAKPKSEDKRNAILAAATQVFAERGLSAPTAAISSEARVAEGSLFTYFKTKDELINALYRTLKLELSDAMMSGFPRKQGVRHRLEHVWNGYVDWGSAHPEGQLVLRQIQVWGGLTEEVKAATAAAFGEFDRIAEDAAEQRVFRDMPMPFIWAALVSLADMTMEFTRRQPEQAAEYRAQGFALFWAGVARK</sequence>
<evidence type="ECO:0000256" key="2">
    <source>
        <dbReference type="PROSITE-ProRule" id="PRU00335"/>
    </source>
</evidence>
<dbReference type="RefSeq" id="WP_194451064.1">
    <property type="nucleotide sequence ID" value="NZ_CP063849.1"/>
</dbReference>
<dbReference type="AlphaFoldDB" id="A0A7S7NT84"/>
<dbReference type="Gene3D" id="1.10.357.10">
    <property type="entry name" value="Tetracycline Repressor, domain 2"/>
    <property type="match status" value="1"/>
</dbReference>
<evidence type="ECO:0000313" key="4">
    <source>
        <dbReference type="EMBL" id="QOY89402.1"/>
    </source>
</evidence>
<evidence type="ECO:0000259" key="3">
    <source>
        <dbReference type="PROSITE" id="PS50977"/>
    </source>
</evidence>
<dbReference type="GO" id="GO:0003677">
    <property type="term" value="F:DNA binding"/>
    <property type="evidence" value="ECO:0007669"/>
    <property type="project" value="UniProtKB-UniRule"/>
</dbReference>
<dbReference type="Pfam" id="PF00440">
    <property type="entry name" value="TetR_N"/>
    <property type="match status" value="1"/>
</dbReference>
<keyword evidence="1 2" id="KW-0238">DNA-binding</keyword>
<gene>
    <name evidence="4" type="ORF">IRI77_05450</name>
</gene>
<keyword evidence="5" id="KW-1185">Reference proteome</keyword>
<evidence type="ECO:0000313" key="5">
    <source>
        <dbReference type="Proteomes" id="UP000593892"/>
    </source>
</evidence>
<name>A0A7S7NT84_PALFE</name>
<dbReference type="Proteomes" id="UP000593892">
    <property type="component" value="Chromosome"/>
</dbReference>
<organism evidence="4 5">
    <name type="scientific">Paludibaculum fermentans</name>
    <dbReference type="NCBI Taxonomy" id="1473598"/>
    <lineage>
        <taxon>Bacteria</taxon>
        <taxon>Pseudomonadati</taxon>
        <taxon>Acidobacteriota</taxon>
        <taxon>Terriglobia</taxon>
        <taxon>Bryobacterales</taxon>
        <taxon>Bryobacteraceae</taxon>
        <taxon>Paludibaculum</taxon>
    </lineage>
</organism>